<feature type="region of interest" description="Disordered" evidence="1">
    <location>
        <begin position="43"/>
        <end position="64"/>
    </location>
</feature>
<protein>
    <submittedName>
        <fullName evidence="2">Uncharacterized protein</fullName>
    </submittedName>
</protein>
<dbReference type="AlphaFoldDB" id="A0A6A7ANN1"/>
<evidence type="ECO:0000313" key="2">
    <source>
        <dbReference type="EMBL" id="KAF2844722.1"/>
    </source>
</evidence>
<gene>
    <name evidence="2" type="ORF">T440DRAFT_523280</name>
</gene>
<dbReference type="EMBL" id="MU006366">
    <property type="protein sequence ID" value="KAF2844722.1"/>
    <property type="molecule type" value="Genomic_DNA"/>
</dbReference>
<name>A0A6A7ANN1_9PLEO</name>
<dbReference type="Proteomes" id="UP000799423">
    <property type="component" value="Unassembled WGS sequence"/>
</dbReference>
<organism evidence="2 3">
    <name type="scientific">Plenodomus tracheiphilus IPT5</name>
    <dbReference type="NCBI Taxonomy" id="1408161"/>
    <lineage>
        <taxon>Eukaryota</taxon>
        <taxon>Fungi</taxon>
        <taxon>Dikarya</taxon>
        <taxon>Ascomycota</taxon>
        <taxon>Pezizomycotina</taxon>
        <taxon>Dothideomycetes</taxon>
        <taxon>Pleosporomycetidae</taxon>
        <taxon>Pleosporales</taxon>
        <taxon>Pleosporineae</taxon>
        <taxon>Leptosphaeriaceae</taxon>
        <taxon>Plenodomus</taxon>
    </lineage>
</organism>
<accession>A0A6A7ANN1</accession>
<sequence length="165" mass="18645">MNPEERTNEEIKVIINGIKSRITDMDQSITELQNSVDLTLASASDERASKQRANTEGSERARSLSPEIKRWVSKIAGLGSLSKGDPRIPHLKEVRSLEDQWLDLNEDVEREFTDINMHKYALHTHGLQHSIPGFQVRDKNKMKILKGRIGEVKTSLGADAGMWRA</sequence>
<reference evidence="2" key="1">
    <citation type="submission" date="2020-01" db="EMBL/GenBank/DDBJ databases">
        <authorList>
            <consortium name="DOE Joint Genome Institute"/>
            <person name="Haridas S."/>
            <person name="Albert R."/>
            <person name="Binder M."/>
            <person name="Bloem J."/>
            <person name="Labutti K."/>
            <person name="Salamov A."/>
            <person name="Andreopoulos B."/>
            <person name="Baker S.E."/>
            <person name="Barry K."/>
            <person name="Bills G."/>
            <person name="Bluhm B.H."/>
            <person name="Cannon C."/>
            <person name="Castanera R."/>
            <person name="Culley D.E."/>
            <person name="Daum C."/>
            <person name="Ezra D."/>
            <person name="Gonzalez J.B."/>
            <person name="Henrissat B."/>
            <person name="Kuo A."/>
            <person name="Liang C."/>
            <person name="Lipzen A."/>
            <person name="Lutzoni F."/>
            <person name="Magnuson J."/>
            <person name="Mondo S."/>
            <person name="Nolan M."/>
            <person name="Ohm R."/>
            <person name="Pangilinan J."/>
            <person name="Park H.-J."/>
            <person name="Ramirez L."/>
            <person name="Alfaro M."/>
            <person name="Sun H."/>
            <person name="Tritt A."/>
            <person name="Yoshinaga Y."/>
            <person name="Zwiers L.-H."/>
            <person name="Turgeon B.G."/>
            <person name="Goodwin S.B."/>
            <person name="Spatafora J.W."/>
            <person name="Crous P.W."/>
            <person name="Grigoriev I.V."/>
        </authorList>
    </citation>
    <scope>NUCLEOTIDE SEQUENCE</scope>
    <source>
        <strain evidence="2">IPT5</strain>
    </source>
</reference>
<evidence type="ECO:0000313" key="3">
    <source>
        <dbReference type="Proteomes" id="UP000799423"/>
    </source>
</evidence>
<proteinExistence type="predicted"/>
<keyword evidence="3" id="KW-1185">Reference proteome</keyword>
<evidence type="ECO:0000256" key="1">
    <source>
        <dbReference type="SAM" id="MobiDB-lite"/>
    </source>
</evidence>